<dbReference type="InterPro" id="IPR054427">
    <property type="entry name" value="S1CSD-TOTE-2"/>
</dbReference>
<dbReference type="AlphaFoldDB" id="A0A1G7PJQ1"/>
<sequence>MSIVSRSRGNRGLGGGGWNHRSKEVTELRKGGQLDAAFALSVERIADSEADDYDRAAYAWCLIALVKQHSADGKQQKLSEYLDQLRHFEVSVSDEMLAEHREKALSLVDPDRRAIESARNLSKQGKHEDASRIYADLDANGKLAPEDRKAWGWELFRLSKGELEGSKDEKLSPPVVQRVKRNLNTYLKLAIGGPDLLHSLMLRQALRLTKGEQLKLLPFLRLWNPDQFNDEDFERQLGKDGKTYPSLVEQVIQTASAEAAQSDRAEDRHFMLPHVQAAMKRFPDNIWLKFNLTKLLRGMGRIEEALKLAVEFAREKASEYWTWELIGDLVPNDIDLRRSCYAKALSCSQDDDFVGKVRLKFAALLEENYPAEARFEAERIIAHRARAGYAIPRDAQSLVERLAAVTPNTTDRAFHGRLSDAAEALLFSHLPWTDACLGDVFTVEGRDGQKPRKRRRIYAKGNPVAIELSLPDNHADLRGLTEGTPIKVQYEVSKSEPGRATIHRVSRRPEGAPMDILSFQVGVIDHINHEKSLIHVVVTRDMDGTCPISLFPGQAKIGDAVAVRLAQHGSKTGVRTRIVQITSTNHAPSQDVCRPFRDATNVTPSGLGFTRGDIFVPPHMITAEGIEAGDLVEGIAIASFDKKRGKWGMKAIQAKTIARDHHDFGGDDDDLE</sequence>
<evidence type="ECO:0000259" key="3">
    <source>
        <dbReference type="Pfam" id="PF22708"/>
    </source>
</evidence>
<protein>
    <submittedName>
        <fullName evidence="4">Uncharacterized protein</fullName>
    </submittedName>
</protein>
<dbReference type="InterPro" id="IPR054426">
    <property type="entry name" value="S1CSD-TOTE-1"/>
</dbReference>
<name>A0A1G7PJQ1_RHOCA</name>
<evidence type="ECO:0000313" key="5">
    <source>
        <dbReference type="Proteomes" id="UP000183812"/>
    </source>
</evidence>
<reference evidence="4 5" key="1">
    <citation type="submission" date="2016-10" db="EMBL/GenBank/DDBJ databases">
        <authorList>
            <person name="de Groot N.N."/>
        </authorList>
    </citation>
    <scope>NUCLEOTIDE SEQUENCE [LARGE SCALE GENOMIC DNA]</scope>
    <source>
        <strain evidence="5">DSM 938 / 37b4</strain>
    </source>
</reference>
<feature type="domain" description="TOTE conflict systems S1/CSD-like" evidence="3">
    <location>
        <begin position="515"/>
        <end position="577"/>
    </location>
</feature>
<dbReference type="EMBL" id="FNAY01000019">
    <property type="protein sequence ID" value="SDF85630.1"/>
    <property type="molecule type" value="Genomic_DNA"/>
</dbReference>
<gene>
    <name evidence="4" type="ORF">SAMN04244550_02959</name>
</gene>
<proteinExistence type="predicted"/>
<evidence type="ECO:0000256" key="1">
    <source>
        <dbReference type="SAM" id="MobiDB-lite"/>
    </source>
</evidence>
<dbReference type="Pfam" id="PF22860">
    <property type="entry name" value="DUF7017"/>
    <property type="match status" value="1"/>
</dbReference>
<dbReference type="InterPro" id="IPR054283">
    <property type="entry name" value="DUF7017"/>
</dbReference>
<feature type="domain" description="TOTE conflict systems S1/CSD-like" evidence="2">
    <location>
        <begin position="596"/>
        <end position="653"/>
    </location>
</feature>
<dbReference type="Proteomes" id="UP000183812">
    <property type="component" value="Unassembled WGS sequence"/>
</dbReference>
<evidence type="ECO:0000313" key="4">
    <source>
        <dbReference type="EMBL" id="SDF85630.1"/>
    </source>
</evidence>
<feature type="region of interest" description="Disordered" evidence="1">
    <location>
        <begin position="1"/>
        <end position="21"/>
    </location>
</feature>
<evidence type="ECO:0000259" key="2">
    <source>
        <dbReference type="Pfam" id="PF22707"/>
    </source>
</evidence>
<organism evidence="4 5">
    <name type="scientific">Rhodobacter capsulatus</name>
    <name type="common">Rhodopseudomonas capsulata</name>
    <dbReference type="NCBI Taxonomy" id="1061"/>
    <lineage>
        <taxon>Bacteria</taxon>
        <taxon>Pseudomonadati</taxon>
        <taxon>Pseudomonadota</taxon>
        <taxon>Alphaproteobacteria</taxon>
        <taxon>Rhodobacterales</taxon>
        <taxon>Rhodobacter group</taxon>
        <taxon>Rhodobacter</taxon>
    </lineage>
</organism>
<dbReference type="RefSeq" id="WP_217630592.1">
    <property type="nucleotide sequence ID" value="NZ_CP119563.1"/>
</dbReference>
<accession>A0A1G7PJQ1</accession>
<dbReference type="Pfam" id="PF22708">
    <property type="entry name" value="S1CSD-TOTE-1"/>
    <property type="match status" value="1"/>
</dbReference>
<dbReference type="Pfam" id="PF22707">
    <property type="entry name" value="S1CSD-TOTE-2"/>
    <property type="match status" value="1"/>
</dbReference>